<protein>
    <submittedName>
        <fullName evidence="2">DDE superfamily endonuclease</fullName>
    </submittedName>
</protein>
<name>A0A8J6B7J6_9EUKA</name>
<dbReference type="Proteomes" id="UP000717585">
    <property type="component" value="Unassembled WGS sequence"/>
</dbReference>
<keyword evidence="2" id="KW-0378">Hydrolase</keyword>
<dbReference type="EMBL" id="JAHDYR010000007">
    <property type="protein sequence ID" value="KAG9395899.1"/>
    <property type="molecule type" value="Genomic_DNA"/>
</dbReference>
<evidence type="ECO:0000313" key="3">
    <source>
        <dbReference type="Proteomes" id="UP000717585"/>
    </source>
</evidence>
<proteinExistence type="predicted"/>
<comment type="caution">
    <text evidence="2">The sequence shown here is derived from an EMBL/GenBank/DDBJ whole genome shotgun (WGS) entry which is preliminary data.</text>
</comment>
<keyword evidence="2" id="KW-0255">Endonuclease</keyword>
<keyword evidence="2" id="KW-0540">Nuclease</keyword>
<dbReference type="GO" id="GO:0003676">
    <property type="term" value="F:nucleic acid binding"/>
    <property type="evidence" value="ECO:0007669"/>
    <property type="project" value="InterPro"/>
</dbReference>
<evidence type="ECO:0000313" key="2">
    <source>
        <dbReference type="EMBL" id="KAG9395899.1"/>
    </source>
</evidence>
<dbReference type="GO" id="GO:0004519">
    <property type="term" value="F:endonuclease activity"/>
    <property type="evidence" value="ECO:0007669"/>
    <property type="project" value="UniProtKB-KW"/>
</dbReference>
<gene>
    <name evidence="2" type="ORF">J8273_2234</name>
</gene>
<keyword evidence="3" id="KW-1185">Reference proteome</keyword>
<dbReference type="Pfam" id="PF13358">
    <property type="entry name" value="DDE_3"/>
    <property type="match status" value="1"/>
</dbReference>
<dbReference type="InterPro" id="IPR038717">
    <property type="entry name" value="Tc1-like_DDE_dom"/>
</dbReference>
<evidence type="ECO:0000259" key="1">
    <source>
        <dbReference type="Pfam" id="PF13358"/>
    </source>
</evidence>
<dbReference type="InterPro" id="IPR036397">
    <property type="entry name" value="RNaseH_sf"/>
</dbReference>
<reference evidence="2" key="1">
    <citation type="submission" date="2021-05" db="EMBL/GenBank/DDBJ databases">
        <title>A free-living protist that lacks canonical eukaryotic 1 DNA replication and segregation systems.</title>
        <authorList>
            <person name="Salas-Leiva D.E."/>
            <person name="Tromer E.C."/>
            <person name="Curtis B.A."/>
            <person name="Jerlstrom-Hultqvist J."/>
            <person name="Kolisko M."/>
            <person name="Yi Z."/>
            <person name="Salas-Leiva J.S."/>
            <person name="Gallot-Lavallee L."/>
            <person name="Kops G.J.P.L."/>
            <person name="Archibald J.M."/>
            <person name="Simpson A.G.B."/>
            <person name="Roger A.J."/>
        </authorList>
    </citation>
    <scope>NUCLEOTIDE SEQUENCE</scope>
    <source>
        <strain evidence="2">BICM</strain>
    </source>
</reference>
<accession>A0A8J6B7J6</accession>
<feature type="domain" description="Tc1-like transposase DDE" evidence="1">
    <location>
        <begin position="43"/>
        <end position="181"/>
    </location>
</feature>
<organism evidence="2 3">
    <name type="scientific">Carpediemonas membranifera</name>
    <dbReference type="NCBI Taxonomy" id="201153"/>
    <lineage>
        <taxon>Eukaryota</taxon>
        <taxon>Metamonada</taxon>
        <taxon>Carpediemonas-like organisms</taxon>
        <taxon>Carpediemonas</taxon>
    </lineage>
</organism>
<sequence length="218" mass="25413">MIRELNLSRKKGDTLWALADPQQMLRFMLICYKITKDVPSDDAYWMDETHVDPRNKWRRKGWSNKGQRYYSKKHTGSLTQSRTILVFMNVRGVQQYYIGGPGETIDAEKFEGYLQRFIDWHWAKTGRVAYLIMDNAPVHQSDSCEKCRILWLPPYSPIINPCENVFSWVKHEIAHQRALPDYLVLRRTFARCPVSHPTVFSLVATGGSIEAIKKKFTG</sequence>
<dbReference type="OrthoDB" id="2266637at2759"/>
<dbReference type="Gene3D" id="3.30.420.10">
    <property type="entry name" value="Ribonuclease H-like superfamily/Ribonuclease H"/>
    <property type="match status" value="1"/>
</dbReference>
<dbReference type="AlphaFoldDB" id="A0A8J6B7J6"/>